<dbReference type="OrthoDB" id="757982at2759"/>
<proteinExistence type="predicted"/>
<dbReference type="SMART" id="SM01019">
    <property type="entry name" value="B3"/>
    <property type="match status" value="1"/>
</dbReference>
<evidence type="ECO:0000256" key="3">
    <source>
        <dbReference type="ARBA" id="ARBA00023125"/>
    </source>
</evidence>
<dbReference type="Pfam" id="PF02362">
    <property type="entry name" value="B3"/>
    <property type="match status" value="1"/>
</dbReference>
<dbReference type="Proteomes" id="UP000029120">
    <property type="component" value="Chromosome 5"/>
</dbReference>
<dbReference type="InterPro" id="IPR003340">
    <property type="entry name" value="B3_DNA-bd"/>
</dbReference>
<dbReference type="GO" id="GO:0005634">
    <property type="term" value="C:nucleus"/>
    <property type="evidence" value="ECO:0007669"/>
    <property type="project" value="UniProtKB-SubCell"/>
</dbReference>
<keyword evidence="3" id="KW-0238">DNA-binding</keyword>
<organism evidence="7 8">
    <name type="scientific">Arabis alpina</name>
    <name type="common">Alpine rock-cress</name>
    <dbReference type="NCBI Taxonomy" id="50452"/>
    <lineage>
        <taxon>Eukaryota</taxon>
        <taxon>Viridiplantae</taxon>
        <taxon>Streptophyta</taxon>
        <taxon>Embryophyta</taxon>
        <taxon>Tracheophyta</taxon>
        <taxon>Spermatophyta</taxon>
        <taxon>Magnoliopsida</taxon>
        <taxon>eudicotyledons</taxon>
        <taxon>Gunneridae</taxon>
        <taxon>Pentapetalae</taxon>
        <taxon>rosids</taxon>
        <taxon>malvids</taxon>
        <taxon>Brassicales</taxon>
        <taxon>Brassicaceae</taxon>
        <taxon>Arabideae</taxon>
        <taxon>Arabis</taxon>
    </lineage>
</organism>
<dbReference type="GO" id="GO:0045995">
    <property type="term" value="P:regulation of embryonic development"/>
    <property type="evidence" value="ECO:0007669"/>
    <property type="project" value="EnsemblPlants"/>
</dbReference>
<dbReference type="GO" id="GO:0019900">
    <property type="term" value="F:kinase binding"/>
    <property type="evidence" value="ECO:0007669"/>
    <property type="project" value="EnsemblPlants"/>
</dbReference>
<dbReference type="eggNOG" id="ENOG502QPW6">
    <property type="taxonomic scope" value="Eukaryota"/>
</dbReference>
<dbReference type="PROSITE" id="PS50863">
    <property type="entry name" value="B3"/>
    <property type="match status" value="1"/>
</dbReference>
<accession>A0A087GUP8</accession>
<reference evidence="8" key="1">
    <citation type="journal article" date="2015" name="Nat. Plants">
        <title>Genome expansion of Arabis alpina linked with retrotransposition and reduced symmetric DNA methylation.</title>
        <authorList>
            <person name="Willing E.M."/>
            <person name="Rawat V."/>
            <person name="Mandakova T."/>
            <person name="Maumus F."/>
            <person name="James G.V."/>
            <person name="Nordstroem K.J."/>
            <person name="Becker C."/>
            <person name="Warthmann N."/>
            <person name="Chica C."/>
            <person name="Szarzynska B."/>
            <person name="Zytnicki M."/>
            <person name="Albani M.C."/>
            <person name="Kiefer C."/>
            <person name="Bergonzi S."/>
            <person name="Castaings L."/>
            <person name="Mateos J.L."/>
            <person name="Berns M.C."/>
            <person name="Bujdoso N."/>
            <person name="Piofczyk T."/>
            <person name="de Lorenzo L."/>
            <person name="Barrero-Sicilia C."/>
            <person name="Mateos I."/>
            <person name="Piednoel M."/>
            <person name="Hagmann J."/>
            <person name="Chen-Min-Tao R."/>
            <person name="Iglesias-Fernandez R."/>
            <person name="Schuster S.C."/>
            <person name="Alonso-Blanco C."/>
            <person name="Roudier F."/>
            <person name="Carbonero P."/>
            <person name="Paz-Ares J."/>
            <person name="Davis S.J."/>
            <person name="Pecinka A."/>
            <person name="Quesneville H."/>
            <person name="Colot V."/>
            <person name="Lysak M.A."/>
            <person name="Weigel D."/>
            <person name="Coupland G."/>
            <person name="Schneeberger K."/>
        </authorList>
    </citation>
    <scope>NUCLEOTIDE SEQUENCE [LARGE SCALE GENOMIC DNA]</scope>
    <source>
        <strain evidence="8">cv. Pajares</strain>
    </source>
</reference>
<dbReference type="EMBL" id="CM002873">
    <property type="protein sequence ID" value="KFK33600.1"/>
    <property type="molecule type" value="Genomic_DNA"/>
</dbReference>
<dbReference type="Gene3D" id="2.40.330.10">
    <property type="entry name" value="DNA-binding pseudobarrel domain"/>
    <property type="match status" value="1"/>
</dbReference>
<evidence type="ECO:0000259" key="6">
    <source>
        <dbReference type="PROSITE" id="PS50863"/>
    </source>
</evidence>
<protein>
    <recommendedName>
        <fullName evidence="6">TF-B3 domain-containing protein</fullName>
    </recommendedName>
</protein>
<dbReference type="GO" id="GO:0009789">
    <property type="term" value="P:positive regulation of abscisic acid-activated signaling pathway"/>
    <property type="evidence" value="ECO:0007669"/>
    <property type="project" value="EnsemblPlants"/>
</dbReference>
<dbReference type="OMA" id="PAMDNEM"/>
<comment type="subcellular location">
    <subcellularLocation>
        <location evidence="1">Nucleus</location>
    </subcellularLocation>
</comment>
<dbReference type="CDD" id="cd10017">
    <property type="entry name" value="B3_DNA"/>
    <property type="match status" value="1"/>
</dbReference>
<evidence type="ECO:0000256" key="2">
    <source>
        <dbReference type="ARBA" id="ARBA00023015"/>
    </source>
</evidence>
<sequence>MMHREAVSAADASTHDVETKTKAYPLVASVGSWFGSGSGHDHGLSACVPLLGVNWKKRRMPRQRRSSSSFSLLSFPPPLPPSSHVPTHLPARKIDTRRLRFLFQKELKNSDVSSLRRMILPKKAAEAHLPALESKEGIPMTMEDMDGLHVWIFKYRYWPNNNSRMYVLENTGDFVNAHGLHLGDFIMVYKDLNSNNFVIQARKASEEEEEDINNAEEDDVYTDLTRIENTVVNDFILQDYNHYYNNNNAKCSYYYPAINDVTSAATTSTTASFVYDTTALTSNDTPLDFLGGLTTTTNNYYSKFGSFEGFGSVENISLDDFY</sequence>
<evidence type="ECO:0000313" key="8">
    <source>
        <dbReference type="Proteomes" id="UP000029120"/>
    </source>
</evidence>
<keyword evidence="4" id="KW-0804">Transcription</keyword>
<name>A0A087GUP8_ARAAL</name>
<evidence type="ECO:0000256" key="1">
    <source>
        <dbReference type="ARBA" id="ARBA00004123"/>
    </source>
</evidence>
<dbReference type="PANTHER" id="PTHR31140:SF73">
    <property type="entry name" value="B3 DOMAIN-CONTAINING TRANSCRIPTION FACTOR FUS3"/>
    <property type="match status" value="1"/>
</dbReference>
<feature type="domain" description="TF-B3" evidence="6">
    <location>
        <begin position="103"/>
        <end position="205"/>
    </location>
</feature>
<dbReference type="GO" id="GO:0099402">
    <property type="term" value="P:plant organ development"/>
    <property type="evidence" value="ECO:0007669"/>
    <property type="project" value="EnsemblPlants"/>
</dbReference>
<dbReference type="GO" id="GO:0010262">
    <property type="term" value="P:somatic embryogenesis"/>
    <property type="evidence" value="ECO:0007669"/>
    <property type="project" value="EnsemblPlants"/>
</dbReference>
<dbReference type="SUPFAM" id="SSF101936">
    <property type="entry name" value="DNA-binding pseudobarrel domain"/>
    <property type="match status" value="1"/>
</dbReference>
<keyword evidence="2" id="KW-0805">Transcription regulation</keyword>
<dbReference type="GO" id="GO:0003677">
    <property type="term" value="F:DNA binding"/>
    <property type="evidence" value="ECO:0007669"/>
    <property type="project" value="UniProtKB-KW"/>
</dbReference>
<dbReference type="GO" id="GO:0010373">
    <property type="term" value="P:negative regulation of gibberellin biosynthetic process"/>
    <property type="evidence" value="ECO:0007669"/>
    <property type="project" value="EnsemblPlants"/>
</dbReference>
<dbReference type="GO" id="GO:0010116">
    <property type="term" value="P:positive regulation of abscisic acid biosynthetic process"/>
    <property type="evidence" value="ECO:0007669"/>
    <property type="project" value="EnsemblPlants"/>
</dbReference>
<keyword evidence="5" id="KW-0539">Nucleus</keyword>
<dbReference type="GO" id="GO:0010228">
    <property type="term" value="P:vegetative to reproductive phase transition of meristem"/>
    <property type="evidence" value="ECO:0007669"/>
    <property type="project" value="EnsemblPlants"/>
</dbReference>
<dbReference type="GO" id="GO:0008284">
    <property type="term" value="P:positive regulation of cell population proliferation"/>
    <property type="evidence" value="ECO:0007669"/>
    <property type="project" value="EnsemblPlants"/>
</dbReference>
<dbReference type="Gramene" id="KFK33600">
    <property type="protein sequence ID" value="KFK33600"/>
    <property type="gene ID" value="AALP_AA5G035000"/>
</dbReference>
<dbReference type="FunFam" id="2.40.330.10:FF:000003">
    <property type="entry name" value="B3 domain-containing transcription factor FUS3"/>
    <property type="match status" value="1"/>
</dbReference>
<evidence type="ECO:0000256" key="4">
    <source>
        <dbReference type="ARBA" id="ARBA00023163"/>
    </source>
</evidence>
<dbReference type="GO" id="GO:0003700">
    <property type="term" value="F:DNA-binding transcription factor activity"/>
    <property type="evidence" value="ECO:0007669"/>
    <property type="project" value="InterPro"/>
</dbReference>
<dbReference type="PANTHER" id="PTHR31140">
    <property type="entry name" value="B3 DOMAIN-CONTAINING TRANSCRIPTION FACTOR ABI3"/>
    <property type="match status" value="1"/>
</dbReference>
<keyword evidence="8" id="KW-1185">Reference proteome</keyword>
<dbReference type="InterPro" id="IPR044800">
    <property type="entry name" value="LEC2-like"/>
</dbReference>
<dbReference type="AlphaFoldDB" id="A0A087GUP8"/>
<evidence type="ECO:0000313" key="7">
    <source>
        <dbReference type="EMBL" id="KFK33600.1"/>
    </source>
</evidence>
<evidence type="ECO:0000256" key="5">
    <source>
        <dbReference type="ARBA" id="ARBA00023242"/>
    </source>
</evidence>
<gene>
    <name evidence="7" type="ordered locus">AALP_Aa5g035000</name>
</gene>
<dbReference type="InterPro" id="IPR015300">
    <property type="entry name" value="DNA-bd_pseudobarrel_sf"/>
</dbReference>
<dbReference type="GO" id="GO:0009733">
    <property type="term" value="P:response to auxin"/>
    <property type="evidence" value="ECO:0007669"/>
    <property type="project" value="EnsemblPlants"/>
</dbReference>